<organism evidence="1 2">
    <name type="scientific">Profundibacter amoris</name>
    <dbReference type="NCBI Taxonomy" id="2171755"/>
    <lineage>
        <taxon>Bacteria</taxon>
        <taxon>Pseudomonadati</taxon>
        <taxon>Pseudomonadota</taxon>
        <taxon>Alphaproteobacteria</taxon>
        <taxon>Rhodobacterales</taxon>
        <taxon>Paracoccaceae</taxon>
        <taxon>Profundibacter</taxon>
    </lineage>
</organism>
<reference evidence="1 2" key="1">
    <citation type="submission" date="2018-09" db="EMBL/GenBank/DDBJ databases">
        <title>Profundibacter amoris BAR1 gen. nov., sp. nov., a new member of the Roseobacter clade isolated at Lokis Castle Vent Field on the Arctic Mid-Oceanic Ridge.</title>
        <authorList>
            <person name="Le Moine Bauer S."/>
            <person name="Sjoeberg A.G."/>
            <person name="L'Haridon S."/>
            <person name="Stokke R."/>
            <person name="Roalkvam I."/>
            <person name="Steen I.H."/>
            <person name="Dahle H."/>
        </authorList>
    </citation>
    <scope>NUCLEOTIDE SEQUENCE [LARGE SCALE GENOMIC DNA]</scope>
    <source>
        <strain evidence="1 2">BAR1</strain>
    </source>
</reference>
<accession>A0A347UIB3</accession>
<proteinExistence type="predicted"/>
<dbReference type="KEGG" id="pamo:BAR1_12050"/>
<dbReference type="EMBL" id="CP032125">
    <property type="protein sequence ID" value="AXX98591.1"/>
    <property type="molecule type" value="Genomic_DNA"/>
</dbReference>
<dbReference type="RefSeq" id="WP_118943246.1">
    <property type="nucleotide sequence ID" value="NZ_CP032125.1"/>
</dbReference>
<keyword evidence="2" id="KW-1185">Reference proteome</keyword>
<dbReference type="AlphaFoldDB" id="A0A347UIB3"/>
<gene>
    <name evidence="1" type="ORF">BAR1_12050</name>
</gene>
<evidence type="ECO:0000313" key="2">
    <source>
        <dbReference type="Proteomes" id="UP000261704"/>
    </source>
</evidence>
<dbReference type="Proteomes" id="UP000261704">
    <property type="component" value="Chromosome"/>
</dbReference>
<protein>
    <submittedName>
        <fullName evidence="1">Uncharacterized protein</fullName>
    </submittedName>
</protein>
<sequence>MAISYSVGFEAVIGAMVASAGVAAGGAGAGAGAPTITPRHILEFLARLRMLEGVPFNTLVADTELLPNESIRFFYLDRAWTDALVQGALSVATANTIERAQLEHLYERIEAEIDDAERQVRSPGGEPLLNGTAGVVTGFLLRSAAVAGWPGLHVRAYVKEPGGSDSDILPESHPSRIKVLRLERLSPSVLLVLFDGIPKVLHIEEPRQGIQFGVDVTTAGQQVSATVSARNVKTAEYVDQNGEVPNNPSDIQQIPVRFRSGASGVLDLTNTARAFADANGTGMSAGPGDPVDGAEFAMQMIRFPYRQVFAQDAGTTANQNDAFKPTLGNIAERNTELFIAKIAGN</sequence>
<dbReference type="OrthoDB" id="4846903at2"/>
<evidence type="ECO:0000313" key="1">
    <source>
        <dbReference type="EMBL" id="AXX98591.1"/>
    </source>
</evidence>
<name>A0A347UIB3_9RHOB</name>